<accession>A0A3S9ANF0</accession>
<sequence>MSFIQCPYCQSTHVRQTDSGNAHANYFEQLQRCISPTQMAMFGMQVAKKAGVSPFIGATVGVVIGGVLVVVSQYCFEKYYSNAEQYVCLDCQQPFAWVKQ</sequence>
<keyword evidence="1" id="KW-0472">Membrane</keyword>
<reference evidence="2 3" key="1">
    <citation type="submission" date="2017-06" db="EMBL/GenBank/DDBJ databases">
        <title>Complete Genome Sequence of the Carbazole-Degrading Bacterium Acinetobacter johnsonii IC001.</title>
        <authorList>
            <person name="Vejarano F."/>
            <person name="Suzuki-Minakuchi C."/>
            <person name="Ohtsubo Y."/>
            <person name="Tsuda M."/>
            <person name="Okada K."/>
            <person name="Nojiri H."/>
        </authorList>
    </citation>
    <scope>NUCLEOTIDE SEQUENCE [LARGE SCALE GENOMIC DNA]</scope>
    <source>
        <strain evidence="2 3">IC001</strain>
    </source>
</reference>
<protein>
    <submittedName>
        <fullName evidence="2">Uncharacterized protein</fullName>
    </submittedName>
</protein>
<keyword evidence="1" id="KW-1133">Transmembrane helix</keyword>
<dbReference type="EMBL" id="CP022298">
    <property type="protein sequence ID" value="AZN65168.1"/>
    <property type="molecule type" value="Genomic_DNA"/>
</dbReference>
<dbReference type="RefSeq" id="WP_126038035.1">
    <property type="nucleotide sequence ID" value="NZ_CP022298.1"/>
</dbReference>
<proteinExistence type="predicted"/>
<evidence type="ECO:0000256" key="1">
    <source>
        <dbReference type="SAM" id="Phobius"/>
    </source>
</evidence>
<dbReference type="AlphaFoldDB" id="A0A3S9ANF0"/>
<dbReference type="Proteomes" id="UP000276980">
    <property type="component" value="Chromosome"/>
</dbReference>
<gene>
    <name evidence="2" type="ORF">CFH90_14510</name>
</gene>
<evidence type="ECO:0000313" key="3">
    <source>
        <dbReference type="Proteomes" id="UP000276980"/>
    </source>
</evidence>
<keyword evidence="1" id="KW-0812">Transmembrane</keyword>
<evidence type="ECO:0000313" key="2">
    <source>
        <dbReference type="EMBL" id="AZN65168.1"/>
    </source>
</evidence>
<feature type="transmembrane region" description="Helical" evidence="1">
    <location>
        <begin position="55"/>
        <end position="76"/>
    </location>
</feature>
<name>A0A3S9ANF0_ACIJO</name>
<organism evidence="2 3">
    <name type="scientific">Acinetobacter johnsonii</name>
    <dbReference type="NCBI Taxonomy" id="40214"/>
    <lineage>
        <taxon>Bacteria</taxon>
        <taxon>Pseudomonadati</taxon>
        <taxon>Pseudomonadota</taxon>
        <taxon>Gammaproteobacteria</taxon>
        <taxon>Moraxellales</taxon>
        <taxon>Moraxellaceae</taxon>
        <taxon>Acinetobacter</taxon>
    </lineage>
</organism>